<reference evidence="1" key="1">
    <citation type="submission" date="2022-05" db="EMBL/GenBank/DDBJ databases">
        <title>Chromosome-level genome of Chaenocephalus aceratus.</title>
        <authorList>
            <person name="Park H."/>
        </authorList>
    </citation>
    <scope>NUCLEOTIDE SEQUENCE</scope>
    <source>
        <strain evidence="1">KU_202001</strain>
    </source>
</reference>
<comment type="caution">
    <text evidence="1">The sequence shown here is derived from an EMBL/GenBank/DDBJ whole genome shotgun (WGS) entry which is preliminary data.</text>
</comment>
<dbReference type="EMBL" id="CM043806">
    <property type="protein sequence ID" value="KAI4812719.1"/>
    <property type="molecule type" value="Genomic_DNA"/>
</dbReference>
<evidence type="ECO:0000313" key="2">
    <source>
        <dbReference type="Proteomes" id="UP001057452"/>
    </source>
</evidence>
<dbReference type="Proteomes" id="UP001057452">
    <property type="component" value="Chromosome 22"/>
</dbReference>
<sequence>PRTVSQALCQHPQCNSSCFLAAVPLGPAFLRPLNCSAAGLRAAALLLSAR</sequence>
<feature type="non-terminal residue" evidence="1">
    <location>
        <position position="1"/>
    </location>
</feature>
<gene>
    <name evidence="1" type="ORF">KUCAC02_024087</name>
</gene>
<organism evidence="1 2">
    <name type="scientific">Chaenocephalus aceratus</name>
    <name type="common">Blackfin icefish</name>
    <name type="synonym">Chaenichthys aceratus</name>
    <dbReference type="NCBI Taxonomy" id="36190"/>
    <lineage>
        <taxon>Eukaryota</taxon>
        <taxon>Metazoa</taxon>
        <taxon>Chordata</taxon>
        <taxon>Craniata</taxon>
        <taxon>Vertebrata</taxon>
        <taxon>Euteleostomi</taxon>
        <taxon>Actinopterygii</taxon>
        <taxon>Neopterygii</taxon>
        <taxon>Teleostei</taxon>
        <taxon>Neoteleostei</taxon>
        <taxon>Acanthomorphata</taxon>
        <taxon>Eupercaria</taxon>
        <taxon>Perciformes</taxon>
        <taxon>Notothenioidei</taxon>
        <taxon>Channichthyidae</taxon>
        <taxon>Chaenocephalus</taxon>
    </lineage>
</organism>
<feature type="non-terminal residue" evidence="1">
    <location>
        <position position="50"/>
    </location>
</feature>
<accession>A0ACB9WHH7</accession>
<proteinExistence type="predicted"/>
<protein>
    <submittedName>
        <fullName evidence="1">Uncharacterized protein</fullName>
    </submittedName>
</protein>
<evidence type="ECO:0000313" key="1">
    <source>
        <dbReference type="EMBL" id="KAI4812719.1"/>
    </source>
</evidence>
<keyword evidence="2" id="KW-1185">Reference proteome</keyword>
<name>A0ACB9WHH7_CHAAC</name>